<dbReference type="Pfam" id="PF07005">
    <property type="entry name" value="SBD_N"/>
    <property type="match status" value="1"/>
</dbReference>
<feature type="domain" description="Four-carbon acid sugar kinase N-terminal" evidence="7">
    <location>
        <begin position="7"/>
        <end position="246"/>
    </location>
</feature>
<dbReference type="InterPro" id="IPR037051">
    <property type="entry name" value="4-carb_acid_sugar_kinase_N_sf"/>
</dbReference>
<name>A0A2M9BBT4_9MICO</name>
<organism evidence="9 10">
    <name type="scientific">Compostimonas suwonensis</name>
    <dbReference type="NCBI Taxonomy" id="1048394"/>
    <lineage>
        <taxon>Bacteria</taxon>
        <taxon>Bacillati</taxon>
        <taxon>Actinomycetota</taxon>
        <taxon>Actinomycetes</taxon>
        <taxon>Micrococcales</taxon>
        <taxon>Microbacteriaceae</taxon>
        <taxon>Compostimonas</taxon>
    </lineage>
</organism>
<dbReference type="Pfam" id="PF17042">
    <property type="entry name" value="NBD_C"/>
    <property type="match status" value="1"/>
</dbReference>
<keyword evidence="4" id="KW-0418">Kinase</keyword>
<evidence type="ECO:0000259" key="7">
    <source>
        <dbReference type="Pfam" id="PF07005"/>
    </source>
</evidence>
<comment type="similarity">
    <text evidence="1">Belongs to the four-carbon acid sugar kinase family.</text>
</comment>
<evidence type="ECO:0000313" key="9">
    <source>
        <dbReference type="EMBL" id="PJJ55374.1"/>
    </source>
</evidence>
<evidence type="ECO:0000256" key="4">
    <source>
        <dbReference type="ARBA" id="ARBA00022777"/>
    </source>
</evidence>
<evidence type="ECO:0000256" key="5">
    <source>
        <dbReference type="ARBA" id="ARBA00022840"/>
    </source>
</evidence>
<dbReference type="InterPro" id="IPR010737">
    <property type="entry name" value="4-carb_acid_sugar_kinase_N"/>
</dbReference>
<proteinExistence type="inferred from homology"/>
<dbReference type="InterPro" id="IPR042213">
    <property type="entry name" value="NBD_C_sf"/>
</dbReference>
<evidence type="ECO:0000256" key="3">
    <source>
        <dbReference type="ARBA" id="ARBA00022741"/>
    </source>
</evidence>
<evidence type="ECO:0000313" key="10">
    <source>
        <dbReference type="Proteomes" id="UP000230161"/>
    </source>
</evidence>
<evidence type="ECO:0000256" key="2">
    <source>
        <dbReference type="ARBA" id="ARBA00022679"/>
    </source>
</evidence>
<dbReference type="GO" id="GO:0016301">
    <property type="term" value="F:kinase activity"/>
    <property type="evidence" value="ECO:0007669"/>
    <property type="project" value="UniProtKB-KW"/>
</dbReference>
<keyword evidence="5" id="KW-0067">ATP-binding</keyword>
<accession>A0A2M9BBT4</accession>
<dbReference type="EMBL" id="PGFB01000006">
    <property type="protein sequence ID" value="PJJ55374.1"/>
    <property type="molecule type" value="Genomic_DNA"/>
</dbReference>
<gene>
    <name evidence="9" type="ORF">CLV54_3264</name>
</gene>
<evidence type="ECO:0000256" key="6">
    <source>
        <dbReference type="ARBA" id="ARBA00023277"/>
    </source>
</evidence>
<dbReference type="Gene3D" id="3.40.50.10840">
    <property type="entry name" value="Putative sugar-binding, N-terminal domain"/>
    <property type="match status" value="1"/>
</dbReference>
<keyword evidence="6" id="KW-0119">Carbohydrate metabolism</keyword>
<evidence type="ECO:0000259" key="8">
    <source>
        <dbReference type="Pfam" id="PF17042"/>
    </source>
</evidence>
<feature type="domain" description="Four-carbon acid sugar kinase nucleotide binding" evidence="8">
    <location>
        <begin position="270"/>
        <end position="423"/>
    </location>
</feature>
<dbReference type="GO" id="GO:0005524">
    <property type="term" value="F:ATP binding"/>
    <property type="evidence" value="ECO:0007669"/>
    <property type="project" value="UniProtKB-KW"/>
</dbReference>
<reference evidence="9 10" key="1">
    <citation type="submission" date="2017-11" db="EMBL/GenBank/DDBJ databases">
        <title>Genomic Encyclopedia of Archaeal and Bacterial Type Strains, Phase II (KMG-II): From Individual Species to Whole Genera.</title>
        <authorList>
            <person name="Goeker M."/>
        </authorList>
    </citation>
    <scope>NUCLEOTIDE SEQUENCE [LARGE SCALE GENOMIC DNA]</scope>
    <source>
        <strain evidence="9 10">DSM 25625</strain>
    </source>
</reference>
<keyword evidence="10" id="KW-1185">Reference proteome</keyword>
<dbReference type="Proteomes" id="UP000230161">
    <property type="component" value="Unassembled WGS sequence"/>
</dbReference>
<keyword evidence="3" id="KW-0547">Nucleotide-binding</keyword>
<sequence length="435" mass="45693">MADRRPIAFFGDDFTGSTDVVLQLEQRGLRTTLFLMTPTLEQLREAVSQVDAVGIAGTTRAMHRTEIGREVDAAFEMFAELDPAIVQYKICSTADSSPDIGSIRPALEAGRRLFGPRPVPIMCAQPSIGRFTVFGNLFVDDGRTVTRLDRVPAMANHPSTPMHEADLRRHFAAQIERNVEGLGLLDIRGGLADEIVAGLHDTACVAYVVDSLDQGDVGVVGRAILDHVEDGGTLFGIGSGGLTAALADALTDGSTAPPIPLSIAGEDRIVVVSGSASPRSAEQVDAAAESGWATLHLDPSLIGGPEEGRIVDEALAALRSGSSVVVYTAHTDIPRSAVPVDAEVVGRALGRIVARARIEAGVERALVAGGDTSGYAVREIGAERFTPVAVVDDSVLLGRLDGGDAQLHGLEIALKGGQMGRVDLYDRVRRGNGAV</sequence>
<dbReference type="AlphaFoldDB" id="A0A2M9BBT4"/>
<dbReference type="InterPro" id="IPR031475">
    <property type="entry name" value="NBD_C"/>
</dbReference>
<dbReference type="SUPFAM" id="SSF142764">
    <property type="entry name" value="YgbK-like"/>
    <property type="match status" value="1"/>
</dbReference>
<protein>
    <submittedName>
        <fullName evidence="9">Uncharacterized protein YgbK (DUF1537 family)</fullName>
    </submittedName>
</protein>
<dbReference type="Gene3D" id="3.40.980.20">
    <property type="entry name" value="Four-carbon acid sugar kinase, nucleotide binding domain"/>
    <property type="match status" value="1"/>
</dbReference>
<keyword evidence="2" id="KW-0808">Transferase</keyword>
<evidence type="ECO:0000256" key="1">
    <source>
        <dbReference type="ARBA" id="ARBA00005715"/>
    </source>
</evidence>
<comment type="caution">
    <text evidence="9">The sequence shown here is derived from an EMBL/GenBank/DDBJ whole genome shotgun (WGS) entry which is preliminary data.</text>
</comment>